<keyword evidence="2" id="KW-1185">Reference proteome</keyword>
<reference evidence="1" key="1">
    <citation type="journal article" date="2023" name="Mol. Phylogenet. Evol.">
        <title>Genome-scale phylogeny and comparative genomics of the fungal order Sordariales.</title>
        <authorList>
            <person name="Hensen N."/>
            <person name="Bonometti L."/>
            <person name="Westerberg I."/>
            <person name="Brannstrom I.O."/>
            <person name="Guillou S."/>
            <person name="Cros-Aarteil S."/>
            <person name="Calhoun S."/>
            <person name="Haridas S."/>
            <person name="Kuo A."/>
            <person name="Mondo S."/>
            <person name="Pangilinan J."/>
            <person name="Riley R."/>
            <person name="LaButti K."/>
            <person name="Andreopoulos B."/>
            <person name="Lipzen A."/>
            <person name="Chen C."/>
            <person name="Yan M."/>
            <person name="Daum C."/>
            <person name="Ng V."/>
            <person name="Clum A."/>
            <person name="Steindorff A."/>
            <person name="Ohm R.A."/>
            <person name="Martin F."/>
            <person name="Silar P."/>
            <person name="Natvig D.O."/>
            <person name="Lalanne C."/>
            <person name="Gautier V."/>
            <person name="Ament-Velasquez S.L."/>
            <person name="Kruys A."/>
            <person name="Hutchinson M.I."/>
            <person name="Powell A.J."/>
            <person name="Barry K."/>
            <person name="Miller A.N."/>
            <person name="Grigoriev I.V."/>
            <person name="Debuchy R."/>
            <person name="Gladieux P."/>
            <person name="Hiltunen Thoren M."/>
            <person name="Johannesson H."/>
        </authorList>
    </citation>
    <scope>NUCLEOTIDE SEQUENCE</scope>
    <source>
        <strain evidence="1">CBS 958.72</strain>
    </source>
</reference>
<name>A0AAE0JVC2_9PEZI</name>
<protein>
    <submittedName>
        <fullName evidence="1">Uncharacterized protein</fullName>
    </submittedName>
</protein>
<evidence type="ECO:0000313" key="2">
    <source>
        <dbReference type="Proteomes" id="UP001287356"/>
    </source>
</evidence>
<proteinExistence type="predicted"/>
<sequence>VVVSVTYRSQRDLTKRFDELEMDWSHLLHDGKRLRVDISLIYKEVAQAVAVRT</sequence>
<comment type="caution">
    <text evidence="1">The sequence shown here is derived from an EMBL/GenBank/DDBJ whole genome shotgun (WGS) entry which is preliminary data.</text>
</comment>
<organism evidence="1 2">
    <name type="scientific">Lasiosphaeria ovina</name>
    <dbReference type="NCBI Taxonomy" id="92902"/>
    <lineage>
        <taxon>Eukaryota</taxon>
        <taxon>Fungi</taxon>
        <taxon>Dikarya</taxon>
        <taxon>Ascomycota</taxon>
        <taxon>Pezizomycotina</taxon>
        <taxon>Sordariomycetes</taxon>
        <taxon>Sordariomycetidae</taxon>
        <taxon>Sordariales</taxon>
        <taxon>Lasiosphaeriaceae</taxon>
        <taxon>Lasiosphaeria</taxon>
    </lineage>
</organism>
<accession>A0AAE0JVC2</accession>
<dbReference type="Proteomes" id="UP001287356">
    <property type="component" value="Unassembled WGS sequence"/>
</dbReference>
<evidence type="ECO:0000313" key="1">
    <source>
        <dbReference type="EMBL" id="KAK3365014.1"/>
    </source>
</evidence>
<feature type="non-terminal residue" evidence="1">
    <location>
        <position position="1"/>
    </location>
</feature>
<gene>
    <name evidence="1" type="ORF">B0T24DRAFT_537594</name>
</gene>
<dbReference type="EMBL" id="JAULSN010000009">
    <property type="protein sequence ID" value="KAK3365014.1"/>
    <property type="molecule type" value="Genomic_DNA"/>
</dbReference>
<reference evidence="1" key="2">
    <citation type="submission" date="2023-06" db="EMBL/GenBank/DDBJ databases">
        <authorList>
            <consortium name="Lawrence Berkeley National Laboratory"/>
            <person name="Haridas S."/>
            <person name="Hensen N."/>
            <person name="Bonometti L."/>
            <person name="Westerberg I."/>
            <person name="Brannstrom I.O."/>
            <person name="Guillou S."/>
            <person name="Cros-Aarteil S."/>
            <person name="Calhoun S."/>
            <person name="Kuo A."/>
            <person name="Mondo S."/>
            <person name="Pangilinan J."/>
            <person name="Riley R."/>
            <person name="Labutti K."/>
            <person name="Andreopoulos B."/>
            <person name="Lipzen A."/>
            <person name="Chen C."/>
            <person name="Yanf M."/>
            <person name="Daum C."/>
            <person name="Ng V."/>
            <person name="Clum A."/>
            <person name="Steindorff A."/>
            <person name="Ohm R."/>
            <person name="Martin F."/>
            <person name="Silar P."/>
            <person name="Natvig D."/>
            <person name="Lalanne C."/>
            <person name="Gautier V."/>
            <person name="Ament-Velasquez S.L."/>
            <person name="Kruys A."/>
            <person name="Hutchinson M.I."/>
            <person name="Powell A.J."/>
            <person name="Barry K."/>
            <person name="Miller A.N."/>
            <person name="Grigoriev I.V."/>
            <person name="Debuchy R."/>
            <person name="Gladieux P."/>
            <person name="Thoren M.H."/>
            <person name="Johannesson H."/>
        </authorList>
    </citation>
    <scope>NUCLEOTIDE SEQUENCE</scope>
    <source>
        <strain evidence="1">CBS 958.72</strain>
    </source>
</reference>
<dbReference type="AlphaFoldDB" id="A0AAE0JVC2"/>